<evidence type="ECO:0000256" key="1">
    <source>
        <dbReference type="SAM" id="MobiDB-lite"/>
    </source>
</evidence>
<reference evidence="3 4" key="1">
    <citation type="submission" date="2016-04" db="EMBL/GenBank/DDBJ databases">
        <title>Draft genome of Fonsecaea erecta CBS 125763.</title>
        <authorList>
            <person name="Weiss V.A."/>
            <person name="Vicente V.A."/>
            <person name="Raittz R.T."/>
            <person name="Moreno L.F."/>
            <person name="De Souza E.M."/>
            <person name="Pedrosa F.O."/>
            <person name="Steffens M.B."/>
            <person name="Faoro H."/>
            <person name="Tadra-Sfeir M.Z."/>
            <person name="Najafzadeh M.J."/>
            <person name="Felipe M.S."/>
            <person name="Teixeira M."/>
            <person name="Sun J."/>
            <person name="Xi L."/>
            <person name="Gomes R."/>
            <person name="De Azevedo C.M."/>
            <person name="Salgado C.G."/>
            <person name="Da Silva M.B."/>
            <person name="Nascimento M.F."/>
            <person name="Queiroz-Telles F."/>
            <person name="Attili D.S."/>
            <person name="Gorbushina A."/>
        </authorList>
    </citation>
    <scope>NUCLEOTIDE SEQUENCE [LARGE SCALE GENOMIC DNA]</scope>
    <source>
        <strain evidence="3 4">CBS 125763</strain>
    </source>
</reference>
<comment type="caution">
    <text evidence="3">The sequence shown here is derived from an EMBL/GenBank/DDBJ whole genome shotgun (WGS) entry which is preliminary data.</text>
</comment>
<dbReference type="Proteomes" id="UP000078343">
    <property type="component" value="Unassembled WGS sequence"/>
</dbReference>
<keyword evidence="4" id="KW-1185">Reference proteome</keyword>
<feature type="region of interest" description="Disordered" evidence="1">
    <location>
        <begin position="52"/>
        <end position="73"/>
    </location>
</feature>
<dbReference type="EMBL" id="LVYI01000018">
    <property type="protein sequence ID" value="OAP53886.1"/>
    <property type="molecule type" value="Genomic_DNA"/>
</dbReference>
<dbReference type="OrthoDB" id="44789at2759"/>
<dbReference type="AlphaFoldDB" id="A0A178Z387"/>
<name>A0A178Z387_9EURO</name>
<dbReference type="RefSeq" id="XP_018687253.1">
    <property type="nucleotide sequence ID" value="XM_018843412.1"/>
</dbReference>
<proteinExistence type="predicted"/>
<accession>A0A178Z387</accession>
<protein>
    <submittedName>
        <fullName evidence="3">Uncharacterized protein</fullName>
    </submittedName>
</protein>
<gene>
    <name evidence="3" type="ORF">AYL99_11908</name>
</gene>
<sequence>MDDIYIDDVAFVIGSVVLAALACFITLYSKTVVPSQIASTFDENLGAVKQNVNDNTDDDKSGGAQLLQTQDPPPPNVYYSAAGSGVAEVSYYFPSKTLFRTFFCCIVAALSLKFLNPIGTSKSVTSPIGVSSSFSYSSCWARHVCTIFSTRPVKQ</sequence>
<keyword evidence="2" id="KW-0472">Membrane</keyword>
<organism evidence="3 4">
    <name type="scientific">Fonsecaea erecta</name>
    <dbReference type="NCBI Taxonomy" id="1367422"/>
    <lineage>
        <taxon>Eukaryota</taxon>
        <taxon>Fungi</taxon>
        <taxon>Dikarya</taxon>
        <taxon>Ascomycota</taxon>
        <taxon>Pezizomycotina</taxon>
        <taxon>Eurotiomycetes</taxon>
        <taxon>Chaetothyriomycetidae</taxon>
        <taxon>Chaetothyriales</taxon>
        <taxon>Herpotrichiellaceae</taxon>
        <taxon>Fonsecaea</taxon>
    </lineage>
</organism>
<keyword evidence="2" id="KW-0812">Transmembrane</keyword>
<dbReference type="STRING" id="1367422.A0A178Z387"/>
<dbReference type="GeneID" id="30016075"/>
<feature type="transmembrane region" description="Helical" evidence="2">
    <location>
        <begin position="9"/>
        <end position="28"/>
    </location>
</feature>
<keyword evidence="2" id="KW-1133">Transmembrane helix</keyword>
<evidence type="ECO:0000313" key="4">
    <source>
        <dbReference type="Proteomes" id="UP000078343"/>
    </source>
</evidence>
<evidence type="ECO:0000256" key="2">
    <source>
        <dbReference type="SAM" id="Phobius"/>
    </source>
</evidence>
<evidence type="ECO:0000313" key="3">
    <source>
        <dbReference type="EMBL" id="OAP53886.1"/>
    </source>
</evidence>